<dbReference type="Proteomes" id="UP001476247">
    <property type="component" value="Unassembled WGS sequence"/>
</dbReference>
<protein>
    <submittedName>
        <fullName evidence="1">Uncharacterized protein</fullName>
    </submittedName>
</protein>
<evidence type="ECO:0000313" key="1">
    <source>
        <dbReference type="EMBL" id="GAA5795512.1"/>
    </source>
</evidence>
<organism evidence="1 2">
    <name type="scientific">Helicostylum pulchrum</name>
    <dbReference type="NCBI Taxonomy" id="562976"/>
    <lineage>
        <taxon>Eukaryota</taxon>
        <taxon>Fungi</taxon>
        <taxon>Fungi incertae sedis</taxon>
        <taxon>Mucoromycota</taxon>
        <taxon>Mucoromycotina</taxon>
        <taxon>Mucoromycetes</taxon>
        <taxon>Mucorales</taxon>
        <taxon>Mucorineae</taxon>
        <taxon>Mucoraceae</taxon>
        <taxon>Helicostylum</taxon>
    </lineage>
</organism>
<sequence>MDLLQTETQLKSVLQEAIDRHGSATMLNVVQNVILSQFRIGVKDDQMYLCATFEDEIFVAPMNTVLLDDTHIVEIKQEENTDVEEDYIVENLDAIQNVAKKRKTRGKPAWMAKAEKINARLPWLLNSRLQTVSRAGSRRALTETMAEIDNLTEAITYIGEIMKDFSISREEYMFYKYLLRLHRINLRNSFGETMSRESFMKETIDQGIILDETVYMREMLLGNKIKFVYEELEVSGLLAVEVFQLETLRAAWPALNDFVQFVKKENVIPVIDAAVIDCLLKTIL</sequence>
<keyword evidence="2" id="KW-1185">Reference proteome</keyword>
<name>A0ABP9XL29_9FUNG</name>
<dbReference type="EMBL" id="BAABUJ010000005">
    <property type="protein sequence ID" value="GAA5795512.1"/>
    <property type="molecule type" value="Genomic_DNA"/>
</dbReference>
<evidence type="ECO:0000313" key="2">
    <source>
        <dbReference type="Proteomes" id="UP001476247"/>
    </source>
</evidence>
<proteinExistence type="predicted"/>
<comment type="caution">
    <text evidence="1">The sequence shown here is derived from an EMBL/GenBank/DDBJ whole genome shotgun (WGS) entry which is preliminary data.</text>
</comment>
<accession>A0ABP9XL29</accession>
<reference evidence="1 2" key="1">
    <citation type="submission" date="2024-04" db="EMBL/GenBank/DDBJ databases">
        <title>genome sequences of Mucor flavus KT1a and Helicostylum pulchrum KT1b strains isolation_sourced from the surface of a dry-aged beef.</title>
        <authorList>
            <person name="Toyotome T."/>
            <person name="Hosono M."/>
            <person name="Torimaru M."/>
            <person name="Fukuda K."/>
            <person name="Mikami N."/>
        </authorList>
    </citation>
    <scope>NUCLEOTIDE SEQUENCE [LARGE SCALE GENOMIC DNA]</scope>
    <source>
        <strain evidence="1 2">KT1b</strain>
    </source>
</reference>
<gene>
    <name evidence="1" type="ORF">HPULCUR_000870</name>
</gene>